<gene>
    <name evidence="1" type="ORF">B9T62_19440</name>
</gene>
<accession>A0A2Z2KHN8</accession>
<dbReference type="OrthoDB" id="2590463at2"/>
<name>A0A2Z2KHN8_9BACL</name>
<dbReference type="Proteomes" id="UP000249890">
    <property type="component" value="Chromosome"/>
</dbReference>
<dbReference type="RefSeq" id="WP_087916781.1">
    <property type="nucleotide sequence ID" value="NZ_CP021780.1"/>
</dbReference>
<dbReference type="KEGG" id="pdh:B9T62_19440"/>
<evidence type="ECO:0000313" key="2">
    <source>
        <dbReference type="Proteomes" id="UP000249890"/>
    </source>
</evidence>
<evidence type="ECO:0000313" key="1">
    <source>
        <dbReference type="EMBL" id="ASA22783.1"/>
    </source>
</evidence>
<protein>
    <submittedName>
        <fullName evidence="1">Uncharacterized protein</fullName>
    </submittedName>
</protein>
<keyword evidence="2" id="KW-1185">Reference proteome</keyword>
<sequence length="184" mass="20504">MATQEIGIPIDLSQGTFNNTVFQDGKLQLRELGKDDLGTSIYAPEGYWISESIRIADKVALFKYIAKTMSGTGTYKIFTQSSNDGFVWTDWIEINTDGSINTPVGYYAKIKIFIIPSSTLVSISIDQFTTPDKYTNPFINASSGVLELKKTYTSPYAIDNAWTDGVLIKALVQKSQFKKIDKLK</sequence>
<dbReference type="EMBL" id="CP021780">
    <property type="protein sequence ID" value="ASA22783.1"/>
    <property type="molecule type" value="Genomic_DNA"/>
</dbReference>
<organism evidence="1 2">
    <name type="scientific">Paenibacillus donghaensis</name>
    <dbReference type="NCBI Taxonomy" id="414771"/>
    <lineage>
        <taxon>Bacteria</taxon>
        <taxon>Bacillati</taxon>
        <taxon>Bacillota</taxon>
        <taxon>Bacilli</taxon>
        <taxon>Bacillales</taxon>
        <taxon>Paenibacillaceae</taxon>
        <taxon>Paenibacillus</taxon>
    </lineage>
</organism>
<dbReference type="AlphaFoldDB" id="A0A2Z2KHN8"/>
<proteinExistence type="predicted"/>
<reference evidence="1 2" key="1">
    <citation type="submission" date="2017-06" db="EMBL/GenBank/DDBJ databases">
        <title>Complete genome sequence of Paenibacillus donghaensis KCTC 13049T isolated from East Sea sediment, South Korea.</title>
        <authorList>
            <person name="Jung B.K."/>
            <person name="Hong S.-J."/>
            <person name="Shin J.-H."/>
        </authorList>
    </citation>
    <scope>NUCLEOTIDE SEQUENCE [LARGE SCALE GENOMIC DNA]</scope>
    <source>
        <strain evidence="1 2">KCTC 13049</strain>
    </source>
</reference>